<evidence type="ECO:0000313" key="3">
    <source>
        <dbReference type="EMBL" id="PJZ73922.1"/>
    </source>
</evidence>
<protein>
    <submittedName>
        <fullName evidence="3">Uncharacterized protein</fullName>
    </submittedName>
</protein>
<dbReference type="EMBL" id="NPDZ01000003">
    <property type="protein sequence ID" value="PJZ73922.1"/>
    <property type="molecule type" value="Genomic_DNA"/>
</dbReference>
<evidence type="ECO:0000256" key="1">
    <source>
        <dbReference type="SAM" id="MobiDB-lite"/>
    </source>
</evidence>
<dbReference type="SUPFAM" id="SSF48403">
    <property type="entry name" value="Ankyrin repeat"/>
    <property type="match status" value="1"/>
</dbReference>
<dbReference type="Proteomes" id="UP000231962">
    <property type="component" value="Unassembled WGS sequence"/>
</dbReference>
<comment type="caution">
    <text evidence="3">The sequence shown here is derived from an EMBL/GenBank/DDBJ whole genome shotgun (WGS) entry which is preliminary data.</text>
</comment>
<feature type="region of interest" description="Disordered" evidence="1">
    <location>
        <begin position="289"/>
        <end position="311"/>
    </location>
</feature>
<dbReference type="Pfam" id="PF12796">
    <property type="entry name" value="Ank_2"/>
    <property type="match status" value="1"/>
</dbReference>
<dbReference type="OrthoDB" id="336606at2"/>
<sequence>MKFLSDTLILRLFISFSLFVFSYGVLSQEGEFVHAKKPVGESLSGIKKRADLPPAKISGTGLKAIAIVGEVDGEDGPQTSTYVNNIKGVSKVLRDRGVTVIEFYPPANRWKDIKDASKGANFILYAGHGVGTNLDKSPYDQREVGGFALGKDFVSNEMLRSDLKPADGAVVLFLGACFTAGNMAYDMGVIRDEEVKKRISMYSQPFIKTGFKGYFATWAPWTAQTIIAQLFAGKSYGETYLSQTSAPEVTKLSHPSFENSELWYHTKPPMTKPIYDYAFVGSPNILIQNSAPTNSGTDTEPEIKPSPSLSPAELQKKNKQLFVAIYSKQEDKALQFLQEGADPNADYQGWRPLHLSIVFDLPNLVKELVRRKASLNFQVDGYTPLSLATVYEKPELVAILENAGATKSRAVSKKPTAPKL</sequence>
<dbReference type="EMBL" id="NPDY01000002">
    <property type="protein sequence ID" value="PJZ70713.1"/>
    <property type="molecule type" value="Genomic_DNA"/>
</dbReference>
<keyword evidence="4" id="KW-1185">Reference proteome</keyword>
<reference evidence="4 5" key="1">
    <citation type="submission" date="2017-07" db="EMBL/GenBank/DDBJ databases">
        <title>Leptospira spp. isolated from tropical soils.</title>
        <authorList>
            <person name="Thibeaux R."/>
            <person name="Iraola G."/>
            <person name="Ferres I."/>
            <person name="Bierque E."/>
            <person name="Girault D."/>
            <person name="Soupe-Gilbert M.-E."/>
            <person name="Picardeau M."/>
            <person name="Goarant C."/>
        </authorList>
    </citation>
    <scope>NUCLEOTIDE SEQUENCE [LARGE SCALE GENOMIC DNA]</scope>
    <source>
        <strain evidence="3 5">FH1-B-B1</strain>
        <strain evidence="2 4">FH1-B-C1</strain>
    </source>
</reference>
<dbReference type="Gene3D" id="1.25.40.20">
    <property type="entry name" value="Ankyrin repeat-containing domain"/>
    <property type="match status" value="1"/>
</dbReference>
<dbReference type="SMART" id="SM00248">
    <property type="entry name" value="ANK"/>
    <property type="match status" value="3"/>
</dbReference>
<feature type="compositionally biased region" description="Polar residues" evidence="1">
    <location>
        <begin position="289"/>
        <end position="298"/>
    </location>
</feature>
<evidence type="ECO:0000313" key="4">
    <source>
        <dbReference type="Proteomes" id="UP000231962"/>
    </source>
</evidence>
<dbReference type="Proteomes" id="UP000231990">
    <property type="component" value="Unassembled WGS sequence"/>
</dbReference>
<dbReference type="InterPro" id="IPR002110">
    <property type="entry name" value="Ankyrin_rpt"/>
</dbReference>
<proteinExistence type="predicted"/>
<name>A0A2M9ZPA9_9LEPT</name>
<accession>A0A2M9ZPA9</accession>
<dbReference type="RefSeq" id="WP_100712719.1">
    <property type="nucleotide sequence ID" value="NZ_NPDY01000002.1"/>
</dbReference>
<dbReference type="InterPro" id="IPR036770">
    <property type="entry name" value="Ankyrin_rpt-contain_sf"/>
</dbReference>
<evidence type="ECO:0000313" key="2">
    <source>
        <dbReference type="EMBL" id="PJZ70713.1"/>
    </source>
</evidence>
<organism evidence="3 5">
    <name type="scientific">Leptospira perolatii</name>
    <dbReference type="NCBI Taxonomy" id="2023191"/>
    <lineage>
        <taxon>Bacteria</taxon>
        <taxon>Pseudomonadati</taxon>
        <taxon>Spirochaetota</taxon>
        <taxon>Spirochaetia</taxon>
        <taxon>Leptospirales</taxon>
        <taxon>Leptospiraceae</taxon>
        <taxon>Leptospira</taxon>
    </lineage>
</organism>
<evidence type="ECO:0000313" key="5">
    <source>
        <dbReference type="Proteomes" id="UP000231990"/>
    </source>
</evidence>
<gene>
    <name evidence="2" type="ORF">CH360_04095</name>
    <name evidence="3" type="ORF">CH373_07235</name>
</gene>
<dbReference type="AlphaFoldDB" id="A0A2M9ZPA9"/>